<evidence type="ECO:0000313" key="3">
    <source>
        <dbReference type="Proteomes" id="UP001157114"/>
    </source>
</evidence>
<reference evidence="2 3" key="1">
    <citation type="submission" date="2023-03" db="EMBL/GenBank/DDBJ databases">
        <title>Draft genome sequence of the bacteria which degrade cell wall of Tricholomamatutake.</title>
        <authorList>
            <person name="Konishi Y."/>
            <person name="Fukuta Y."/>
            <person name="Shirasaka N."/>
        </authorList>
    </citation>
    <scope>NUCLEOTIDE SEQUENCE [LARGE SCALE GENOMIC DNA]</scope>
    <source>
        <strain evidence="3">mu1</strain>
    </source>
</reference>
<sequence>MNIKKITSIEELMNYRDDWDNILQRNQNNNPFIEFEWIRQWLLCFHESYDILIYAVWHEQEIIAFFPFIKKKRLFNNFIYFVGFGQANYMDIVVQKEWEVQAIQLVMGELLRLKRSVFILHGLLDSTGTADAIKRYCTDHRISFHGSQTVAPYIDLSMDNFNDYIEKRMKRHGGDRKEKRLKKLGHVDFRSVDKEQLEAMFHLHEKRWHAKMDTSGFTKGQTHEFYKSLSTLKNEVIETKLDGLYIEEQLVAFFYGFVCRDRYVLYVLAHDDDFGVFSPGRILLKEAIKDRYSNQVQNFDLSIGYESYKLDWNTGMDQSNKVMMPGKGMLSRLIFWYIVFKDTLIHNMKMNRRLVHFKRNTLGRLKSYLYGMDATSLKRIGKAIKGFLFQNYVYEIYQMDREMFEKQSKSGNFQMLTVKELYEYPSVFQENMDQIVKRLFKKEQGYCLIHNGQLANYYWVNEAEVRIDHVDFANPISENSLFVYDWAEFDVNAIAELFKKNKKLNSIYVAASSKSKDKKLFDDQGFSKVHRIMKQTFFGFSFFKKRDFQIN</sequence>
<keyword evidence="3" id="KW-1185">Reference proteome</keyword>
<evidence type="ECO:0000313" key="2">
    <source>
        <dbReference type="EMBL" id="GLX66355.1"/>
    </source>
</evidence>
<comment type="caution">
    <text evidence="2">The sequence shown here is derived from an EMBL/GenBank/DDBJ whole genome shotgun (WGS) entry which is preliminary data.</text>
</comment>
<dbReference type="Proteomes" id="UP001157114">
    <property type="component" value="Unassembled WGS sequence"/>
</dbReference>
<accession>A0ABQ6G8L5</accession>
<feature type="domain" description="BioF2-like acetyltransferase" evidence="1">
    <location>
        <begin position="175"/>
        <end position="309"/>
    </location>
</feature>
<proteinExistence type="predicted"/>
<dbReference type="InterPro" id="IPR016181">
    <property type="entry name" value="Acyl_CoA_acyltransferase"/>
</dbReference>
<evidence type="ECO:0000259" key="1">
    <source>
        <dbReference type="Pfam" id="PF13480"/>
    </source>
</evidence>
<dbReference type="Pfam" id="PF13480">
    <property type="entry name" value="Acetyltransf_6"/>
    <property type="match status" value="1"/>
</dbReference>
<dbReference type="RefSeq" id="WP_284237049.1">
    <property type="nucleotide sequence ID" value="NZ_BSSQ01000002.1"/>
</dbReference>
<organism evidence="2 3">
    <name type="scientific">Paenibacillus glycanilyticus</name>
    <dbReference type="NCBI Taxonomy" id="126569"/>
    <lineage>
        <taxon>Bacteria</taxon>
        <taxon>Bacillati</taxon>
        <taxon>Bacillota</taxon>
        <taxon>Bacilli</taxon>
        <taxon>Bacillales</taxon>
        <taxon>Paenibacillaceae</taxon>
        <taxon>Paenibacillus</taxon>
    </lineage>
</organism>
<protein>
    <recommendedName>
        <fullName evidence="1">BioF2-like acetyltransferase domain-containing protein</fullName>
    </recommendedName>
</protein>
<name>A0ABQ6G8L5_9BACL</name>
<gene>
    <name evidence="2" type="ORF">MU1_06990</name>
</gene>
<dbReference type="EMBL" id="BSSQ01000002">
    <property type="protein sequence ID" value="GLX66355.1"/>
    <property type="molecule type" value="Genomic_DNA"/>
</dbReference>
<dbReference type="SUPFAM" id="SSF55729">
    <property type="entry name" value="Acyl-CoA N-acyltransferases (Nat)"/>
    <property type="match status" value="1"/>
</dbReference>
<dbReference type="InterPro" id="IPR038740">
    <property type="entry name" value="BioF2-like_GNAT_dom"/>
</dbReference>